<accession>A0ABW5N6A4</accession>
<proteinExistence type="predicted"/>
<gene>
    <name evidence="1" type="ORF">ACFSTE_02460</name>
</gene>
<dbReference type="Proteomes" id="UP001597459">
    <property type="component" value="Unassembled WGS sequence"/>
</dbReference>
<organism evidence="1 2">
    <name type="scientific">Aquimarina hainanensis</name>
    <dbReference type="NCBI Taxonomy" id="1578017"/>
    <lineage>
        <taxon>Bacteria</taxon>
        <taxon>Pseudomonadati</taxon>
        <taxon>Bacteroidota</taxon>
        <taxon>Flavobacteriia</taxon>
        <taxon>Flavobacteriales</taxon>
        <taxon>Flavobacteriaceae</taxon>
        <taxon>Aquimarina</taxon>
    </lineage>
</organism>
<reference evidence="2" key="1">
    <citation type="journal article" date="2019" name="Int. J. Syst. Evol. Microbiol.">
        <title>The Global Catalogue of Microorganisms (GCM) 10K type strain sequencing project: providing services to taxonomists for standard genome sequencing and annotation.</title>
        <authorList>
            <consortium name="The Broad Institute Genomics Platform"/>
            <consortium name="The Broad Institute Genome Sequencing Center for Infectious Disease"/>
            <person name="Wu L."/>
            <person name="Ma J."/>
        </authorList>
    </citation>
    <scope>NUCLEOTIDE SEQUENCE [LARGE SCALE GENOMIC DNA]</scope>
    <source>
        <strain evidence="2">KCTC 42423</strain>
    </source>
</reference>
<sequence>MQIIPHRFQEVDLEYALDEVIEITLIGKPQAERLTQELLHFFIENPRSDPYKYILTPHAIRFIDFIGNKLFNEHKHFPLRKTFQNYGLFEAEKFKEITGFKVWYENNFKHSSKTLIENHLEAFKDVVNESIIRLNSIISSPDNVAFNDLDEFTQIFRSSVSRSEEINETLQLSENLKAQIREVVAYFDNRVTNVNHIVAQKEPQTLKELKEDYDTAVNIKTEVFNFFEIIKEKLDEIVDRYIYADKQLANFKENFRTRTQFQRNLRKFLEVSLEASIYDRNEGIRFHKPFKLKAIPIENFKHLNVKKYDTFTKKKSYVFAQELDPSYAQKQMINTNLALNKQEEAARQLNILKINLSKQVNTDLTKEFYKLLEETKDENMALKVVFDILKYASKQKEYELKIEQKIPEKYQDENILIWQMNILQKQ</sequence>
<keyword evidence="2" id="KW-1185">Reference proteome</keyword>
<protein>
    <recommendedName>
        <fullName evidence="3">DUF3375 domain-containing protein</fullName>
    </recommendedName>
</protein>
<dbReference type="RefSeq" id="WP_378258319.1">
    <property type="nucleotide sequence ID" value="NZ_JBHSJV010000001.1"/>
</dbReference>
<dbReference type="EMBL" id="JBHULX010000001">
    <property type="protein sequence ID" value="MFD2589674.1"/>
    <property type="molecule type" value="Genomic_DNA"/>
</dbReference>
<comment type="caution">
    <text evidence="1">The sequence shown here is derived from an EMBL/GenBank/DDBJ whole genome shotgun (WGS) entry which is preliminary data.</text>
</comment>
<evidence type="ECO:0000313" key="2">
    <source>
        <dbReference type="Proteomes" id="UP001597459"/>
    </source>
</evidence>
<evidence type="ECO:0000313" key="1">
    <source>
        <dbReference type="EMBL" id="MFD2589674.1"/>
    </source>
</evidence>
<evidence type="ECO:0008006" key="3">
    <source>
        <dbReference type="Google" id="ProtNLM"/>
    </source>
</evidence>
<name>A0ABW5N6A4_9FLAO</name>